<dbReference type="InterPro" id="IPR036365">
    <property type="entry name" value="PGBD-like_sf"/>
</dbReference>
<dbReference type="OrthoDB" id="1491023at2"/>
<feature type="region of interest" description="Disordered" evidence="1">
    <location>
        <begin position="285"/>
        <end position="305"/>
    </location>
</feature>
<evidence type="ECO:0000313" key="5">
    <source>
        <dbReference type="Proteomes" id="UP000077255"/>
    </source>
</evidence>
<dbReference type="PATRIC" id="fig|445710.3.peg.3470"/>
<gene>
    <name evidence="4" type="ORF">ATSB10_34710</name>
</gene>
<evidence type="ECO:0000256" key="1">
    <source>
        <dbReference type="SAM" id="MobiDB-lite"/>
    </source>
</evidence>
<dbReference type="AlphaFoldDB" id="A0A169GYB3"/>
<reference evidence="4 5" key="1">
    <citation type="submission" date="2016-02" db="EMBL/GenBank/DDBJ databases">
        <title>Complete genome sequencing and analysis of ATSB10, Dyella thiooxydans isolated from rhizosphere soil of sunflower (Helianthus annuus L.).</title>
        <authorList>
            <person name="Lee Y."/>
            <person name="Hwangbo K."/>
            <person name="Chung H."/>
            <person name="Yoo J."/>
            <person name="Kim K.Y."/>
            <person name="Sa T.M."/>
            <person name="Um Y."/>
            <person name="Madhaiyan M."/>
        </authorList>
    </citation>
    <scope>NUCLEOTIDE SEQUENCE [LARGE SCALE GENOMIC DNA]</scope>
    <source>
        <strain evidence="4 5">ATSB10</strain>
    </source>
</reference>
<dbReference type="Gene3D" id="1.10.101.10">
    <property type="entry name" value="PGBD-like superfamily/PGBD"/>
    <property type="match status" value="1"/>
</dbReference>
<dbReference type="SUPFAM" id="SSF53955">
    <property type="entry name" value="Lysozyme-like"/>
    <property type="match status" value="1"/>
</dbReference>
<feature type="compositionally biased region" description="Low complexity" evidence="1">
    <location>
        <begin position="393"/>
        <end position="412"/>
    </location>
</feature>
<dbReference type="Pfam" id="PF20410">
    <property type="entry name" value="X-Tfes_XVIPCD"/>
    <property type="match status" value="1"/>
</dbReference>
<keyword evidence="5" id="KW-1185">Reference proteome</keyword>
<dbReference type="EMBL" id="CP014841">
    <property type="protein sequence ID" value="AND70925.1"/>
    <property type="molecule type" value="Genomic_DNA"/>
</dbReference>
<feature type="domain" description="Peptidoglycan binding-like" evidence="2">
    <location>
        <begin position="218"/>
        <end position="278"/>
    </location>
</feature>
<feature type="region of interest" description="Disordered" evidence="1">
    <location>
        <begin position="393"/>
        <end position="424"/>
    </location>
</feature>
<dbReference type="RefSeq" id="WP_063673897.1">
    <property type="nucleotide sequence ID" value="NZ_CP014841.1"/>
</dbReference>
<dbReference type="STRING" id="445710.ATSB10_34710"/>
<evidence type="ECO:0000259" key="2">
    <source>
        <dbReference type="Pfam" id="PF01471"/>
    </source>
</evidence>
<dbReference type="Gene3D" id="1.10.530.10">
    <property type="match status" value="1"/>
</dbReference>
<organism evidence="4 5">
    <name type="scientific">Dyella thiooxydans</name>
    <dbReference type="NCBI Taxonomy" id="445710"/>
    <lineage>
        <taxon>Bacteria</taxon>
        <taxon>Pseudomonadati</taxon>
        <taxon>Pseudomonadota</taxon>
        <taxon>Gammaproteobacteria</taxon>
        <taxon>Lysobacterales</taxon>
        <taxon>Rhodanobacteraceae</taxon>
        <taxon>Dyella</taxon>
    </lineage>
</organism>
<name>A0A169GYB3_9GAMM</name>
<evidence type="ECO:0000313" key="4">
    <source>
        <dbReference type="EMBL" id="AND70925.1"/>
    </source>
</evidence>
<proteinExistence type="predicted"/>
<accession>A0A169GYB3</accession>
<feature type="domain" description="X-Tfes XVIPCD" evidence="3">
    <location>
        <begin position="301"/>
        <end position="394"/>
    </location>
</feature>
<dbReference type="KEGG" id="dtx:ATSB10_34710"/>
<dbReference type="InterPro" id="IPR023346">
    <property type="entry name" value="Lysozyme-like_dom_sf"/>
</dbReference>
<dbReference type="Pfam" id="PF01471">
    <property type="entry name" value="PG_binding_1"/>
    <property type="match status" value="1"/>
</dbReference>
<dbReference type="InterPro" id="IPR002477">
    <property type="entry name" value="Peptidoglycan-bd-like"/>
</dbReference>
<protein>
    <submittedName>
        <fullName evidence="4">Uncharacterized protein</fullName>
    </submittedName>
</protein>
<dbReference type="Proteomes" id="UP000077255">
    <property type="component" value="Chromosome"/>
</dbReference>
<dbReference type="InterPro" id="IPR036366">
    <property type="entry name" value="PGBDSf"/>
</dbReference>
<sequence>MSQQPLRDLIHRGESQARGYDDYNGGTYIGHDGQPHIRGSSRAIDFSSMTLGEVQARQHRGEIFAVGLYQIIPDTMDSAVASLGLDPGQRFTPELQDRIFAEYLVTDKRPEVHDYVTGQPHATLHAAEVAMALEWASFGDPDRGGASHYGGANSASIGVDETARALEQMRADYQAGIARGLSPDASFRAVAIGDAPLQTTHRGRVADGAALLQPGDHGEHVRDLQHALAGQGYTGTGGRPLAIDGVFGPATRTAIEAFQRDHHLAVDGIAGPQTQAALERAIRASSRPTVGAGQAAQDGTAEPGDPLYRQALAGVQKIDADMGRRSDQLSRNLASALAAAAKTQGLTRIDAVAISEDGSRTFAVQNDAGIKRYADVPTAQAVHTPMAQSAAKLSAATAAPAPSLPAPTTAQQRDIAAAETPRIA</sequence>
<dbReference type="SUPFAM" id="SSF47090">
    <property type="entry name" value="PGBD-like"/>
    <property type="match status" value="1"/>
</dbReference>
<evidence type="ECO:0000259" key="3">
    <source>
        <dbReference type="Pfam" id="PF20410"/>
    </source>
</evidence>
<dbReference type="InterPro" id="IPR046519">
    <property type="entry name" value="X-Tfes_XVIPCD"/>
</dbReference>